<dbReference type="PANTHER" id="PTHR24078">
    <property type="entry name" value="DNAJ HOMOLOG SUBFAMILY C MEMBER"/>
    <property type="match status" value="1"/>
</dbReference>
<evidence type="ECO:0000259" key="3">
    <source>
        <dbReference type="PROSITE" id="PS50076"/>
    </source>
</evidence>
<dbReference type="InParanoid" id="A0A7J7DPM3"/>
<dbReference type="Gene3D" id="2.60.260.20">
    <property type="entry name" value="Urease metallochaperone UreE, N-terminal domain"/>
    <property type="match status" value="2"/>
</dbReference>
<evidence type="ECO:0000313" key="4">
    <source>
        <dbReference type="EMBL" id="KAF5748229.1"/>
    </source>
</evidence>
<dbReference type="PRINTS" id="PR00625">
    <property type="entry name" value="JDOMAIN"/>
</dbReference>
<dbReference type="GO" id="GO:0006457">
    <property type="term" value="P:protein folding"/>
    <property type="evidence" value="ECO:0007669"/>
    <property type="project" value="InterPro"/>
</dbReference>
<comment type="caution">
    <text evidence="4">The sequence shown here is derived from an EMBL/GenBank/DDBJ whole genome shotgun (WGS) entry which is preliminary data.</text>
</comment>
<gene>
    <name evidence="4" type="ORF">HS088_TW04G00180</name>
</gene>
<dbReference type="AlphaFoldDB" id="A0A7J7DPM3"/>
<organism evidence="4 5">
    <name type="scientific">Tripterygium wilfordii</name>
    <name type="common">Thunder God vine</name>
    <dbReference type="NCBI Taxonomy" id="458696"/>
    <lineage>
        <taxon>Eukaryota</taxon>
        <taxon>Viridiplantae</taxon>
        <taxon>Streptophyta</taxon>
        <taxon>Embryophyta</taxon>
        <taxon>Tracheophyta</taxon>
        <taxon>Spermatophyta</taxon>
        <taxon>Magnoliopsida</taxon>
        <taxon>eudicotyledons</taxon>
        <taxon>Gunneridae</taxon>
        <taxon>Pentapetalae</taxon>
        <taxon>rosids</taxon>
        <taxon>fabids</taxon>
        <taxon>Celastrales</taxon>
        <taxon>Celastraceae</taxon>
        <taxon>Tripterygium</taxon>
    </lineage>
</organism>
<reference evidence="4 5" key="1">
    <citation type="journal article" date="2020" name="Nat. Commun.">
        <title>Genome of Tripterygium wilfordii and identification of cytochrome P450 involved in triptolide biosynthesis.</title>
        <authorList>
            <person name="Tu L."/>
            <person name="Su P."/>
            <person name="Zhang Z."/>
            <person name="Gao L."/>
            <person name="Wang J."/>
            <person name="Hu T."/>
            <person name="Zhou J."/>
            <person name="Zhang Y."/>
            <person name="Zhao Y."/>
            <person name="Liu Y."/>
            <person name="Song Y."/>
            <person name="Tong Y."/>
            <person name="Lu Y."/>
            <person name="Yang J."/>
            <person name="Xu C."/>
            <person name="Jia M."/>
            <person name="Peters R.J."/>
            <person name="Huang L."/>
            <person name="Gao W."/>
        </authorList>
    </citation>
    <scope>NUCLEOTIDE SEQUENCE [LARGE SCALE GENOMIC DNA]</scope>
    <source>
        <strain evidence="5">cv. XIE 37</strain>
        <tissue evidence="4">Leaf</tissue>
    </source>
</reference>
<protein>
    <submittedName>
        <fullName evidence="4">DnaJ heat shock family protein</fullName>
    </submittedName>
</protein>
<evidence type="ECO:0000256" key="1">
    <source>
        <dbReference type="ARBA" id="ARBA00023186"/>
    </source>
</evidence>
<dbReference type="InterPro" id="IPR008971">
    <property type="entry name" value="HSP40/DnaJ_pept-bd"/>
</dbReference>
<accession>A0A7J7DPM3</accession>
<dbReference type="Pfam" id="PF01556">
    <property type="entry name" value="DnaJ_C"/>
    <property type="match status" value="1"/>
</dbReference>
<dbReference type="InterPro" id="IPR036869">
    <property type="entry name" value="J_dom_sf"/>
</dbReference>
<dbReference type="GO" id="GO:0005829">
    <property type="term" value="C:cytosol"/>
    <property type="evidence" value="ECO:0007669"/>
    <property type="project" value="TreeGrafter"/>
</dbReference>
<dbReference type="FunFam" id="2.60.260.20:FF:000002">
    <property type="entry name" value="Dnaj homolog subfamily b member"/>
    <property type="match status" value="1"/>
</dbReference>
<keyword evidence="1" id="KW-0143">Chaperone</keyword>
<sequence>MGVDYYNILKVNKNATDDDLKKSYRKLAMKWHPDKNPNNKKEAEAKFKQISEAYEASFPSICLRYMSVLSDPQKRALYDQYGEEGLKDTPPPGSGSPFGNGGGGSNGFNPRNAEDIFAEFFGSSPFGFGSSGPGRSMRFQSDGGGKFGGFGGAENMFRSYSEGTMPRKPPPVESKLPCSLEELYSGSTRKMKISRTVIDANGRQVPETEILTIDVKPGWKKGTKITFPDKGNEQPYQLPADLVFVIDEKPHDVYKRDGNDLIVNQWVSLAEALGGTTVNLTTLDGRNLSIPVTDIINPGYELVLAKEGMPIVKDAGNRGDLRIKFDVKFPTRLTPEQRTGLKRALGG</sequence>
<dbReference type="GO" id="GO:0051087">
    <property type="term" value="F:protein-folding chaperone binding"/>
    <property type="evidence" value="ECO:0007669"/>
    <property type="project" value="TreeGrafter"/>
</dbReference>
<dbReference type="Pfam" id="PF00226">
    <property type="entry name" value="DnaJ"/>
    <property type="match status" value="1"/>
</dbReference>
<dbReference type="InterPro" id="IPR001623">
    <property type="entry name" value="DnaJ_domain"/>
</dbReference>
<dbReference type="GO" id="GO:0051082">
    <property type="term" value="F:unfolded protein binding"/>
    <property type="evidence" value="ECO:0007669"/>
    <property type="project" value="InterPro"/>
</dbReference>
<dbReference type="CDD" id="cd06257">
    <property type="entry name" value="DnaJ"/>
    <property type="match status" value="1"/>
</dbReference>
<dbReference type="PANTHER" id="PTHR24078:SF538">
    <property type="entry name" value="DNAJ HEAT SHOCK FAMILY PROTEIN"/>
    <property type="match status" value="1"/>
</dbReference>
<keyword evidence="4" id="KW-0346">Stress response</keyword>
<dbReference type="FunCoup" id="A0A7J7DPM3">
    <property type="interactions" value="1355"/>
</dbReference>
<dbReference type="FunFam" id="2.60.260.20:FF:000030">
    <property type="entry name" value="DNAJ heat shock family protein"/>
    <property type="match status" value="1"/>
</dbReference>
<keyword evidence="5" id="KW-1185">Reference proteome</keyword>
<evidence type="ECO:0000313" key="5">
    <source>
        <dbReference type="Proteomes" id="UP000593562"/>
    </source>
</evidence>
<dbReference type="SUPFAM" id="SSF46565">
    <property type="entry name" value="Chaperone J-domain"/>
    <property type="match status" value="1"/>
</dbReference>
<name>A0A7J7DPM3_TRIWF</name>
<proteinExistence type="predicted"/>
<feature type="region of interest" description="Disordered" evidence="2">
    <location>
        <begin position="83"/>
        <end position="109"/>
    </location>
</feature>
<feature type="domain" description="J" evidence="3">
    <location>
        <begin position="4"/>
        <end position="82"/>
    </location>
</feature>
<dbReference type="InterPro" id="IPR051339">
    <property type="entry name" value="DnaJ_subfamily_B"/>
</dbReference>
<dbReference type="PROSITE" id="PS50076">
    <property type="entry name" value="DNAJ_2"/>
    <property type="match status" value="1"/>
</dbReference>
<dbReference type="EMBL" id="JAAARO010000004">
    <property type="protein sequence ID" value="KAF5748229.1"/>
    <property type="molecule type" value="Genomic_DNA"/>
</dbReference>
<dbReference type="SMART" id="SM00271">
    <property type="entry name" value="DnaJ"/>
    <property type="match status" value="1"/>
</dbReference>
<dbReference type="FunFam" id="1.10.287.110:FF:000020">
    <property type="entry name" value="DnaJ subfamily B member 13"/>
    <property type="match status" value="1"/>
</dbReference>
<feature type="compositionally biased region" description="Gly residues" evidence="2">
    <location>
        <begin position="96"/>
        <end position="106"/>
    </location>
</feature>
<dbReference type="CDD" id="cd10747">
    <property type="entry name" value="DnaJ_C"/>
    <property type="match status" value="1"/>
</dbReference>
<dbReference type="SUPFAM" id="SSF49493">
    <property type="entry name" value="HSP40/DnaJ peptide-binding domain"/>
    <property type="match status" value="2"/>
</dbReference>
<evidence type="ECO:0000256" key="2">
    <source>
        <dbReference type="SAM" id="MobiDB-lite"/>
    </source>
</evidence>
<dbReference type="Gene3D" id="1.10.287.110">
    <property type="entry name" value="DnaJ domain"/>
    <property type="match status" value="1"/>
</dbReference>
<dbReference type="Proteomes" id="UP000593562">
    <property type="component" value="Unassembled WGS sequence"/>
</dbReference>
<dbReference type="InterPro" id="IPR002939">
    <property type="entry name" value="DnaJ_C"/>
</dbReference>